<name>A0A6V7E7L2_9XANT</name>
<feature type="region of interest" description="Disordered" evidence="1">
    <location>
        <begin position="46"/>
        <end position="65"/>
    </location>
</feature>
<organism evidence="2">
    <name type="scientific">Xanthomonas hortorum pv. gardneri</name>
    <dbReference type="NCBI Taxonomy" id="2754056"/>
    <lineage>
        <taxon>Bacteria</taxon>
        <taxon>Pseudomonadati</taxon>
        <taxon>Pseudomonadota</taxon>
        <taxon>Gammaproteobacteria</taxon>
        <taxon>Lysobacterales</taxon>
        <taxon>Lysobacteraceae</taxon>
        <taxon>Xanthomonas</taxon>
    </lineage>
</organism>
<feature type="region of interest" description="Disordered" evidence="1">
    <location>
        <begin position="171"/>
        <end position="214"/>
    </location>
</feature>
<dbReference type="EMBL" id="LR828253">
    <property type="protein sequence ID" value="CAD0347016.1"/>
    <property type="molecule type" value="Genomic_DNA"/>
</dbReference>
<evidence type="ECO:0000313" key="2">
    <source>
        <dbReference type="EMBL" id="CAD0347021.1"/>
    </source>
</evidence>
<feature type="compositionally biased region" description="Basic residues" evidence="1">
    <location>
        <begin position="183"/>
        <end position="214"/>
    </location>
</feature>
<reference evidence="2" key="1">
    <citation type="submission" date="2020-07" db="EMBL/GenBank/DDBJ databases">
        <authorList>
            <person name="Pothier F. J."/>
        </authorList>
    </citation>
    <scope>NUCLEOTIDE SEQUENCE</scope>
    <source>
        <strain evidence="2">CFBP 8129</strain>
    </source>
</reference>
<feature type="region of interest" description="Disordered" evidence="1">
    <location>
        <begin position="82"/>
        <end position="158"/>
    </location>
</feature>
<feature type="compositionally biased region" description="Low complexity" evidence="1">
    <location>
        <begin position="96"/>
        <end position="107"/>
    </location>
</feature>
<protein>
    <submittedName>
        <fullName evidence="2">Uncharacterized protein</fullName>
    </submittedName>
</protein>
<dbReference type="AlphaFoldDB" id="A0A6V7E7L2"/>
<accession>A0A6V7E7L2</accession>
<evidence type="ECO:0000256" key="1">
    <source>
        <dbReference type="SAM" id="MobiDB-lite"/>
    </source>
</evidence>
<gene>
    <name evidence="2" type="ORF">CFBP8129_32280</name>
</gene>
<sequence length="214" mass="24672">MPSMSASESALLRLFLLRLFLLRLFLLRLLLLQLLLLLMQMQMPTPFQSQRPKPPKPPPSTTQSFASPCTLPGWCASLTDQRAATSRNKRAQARIPSYRSRPSLLPPGEGARRADEGTSAESAIEPLQSRQQHKPHLERQTHCSSRRTLTPTPLPLERGFWPAYSIKDEELRSPARQPIQNPRHFHPKLTRQKSHRPNPFRQQLPRRRMHKHTP</sequence>
<dbReference type="EMBL" id="LR828253">
    <property type="protein sequence ID" value="CAD0347021.1"/>
    <property type="molecule type" value="Genomic_DNA"/>
</dbReference>
<feature type="compositionally biased region" description="Polar residues" evidence="1">
    <location>
        <begin position="142"/>
        <end position="151"/>
    </location>
</feature>
<proteinExistence type="predicted"/>